<feature type="domain" description="Ribosomal RNA methyltransferase FtsJ" evidence="1">
    <location>
        <begin position="122"/>
        <end position="166"/>
    </location>
</feature>
<evidence type="ECO:0000313" key="3">
    <source>
        <dbReference type="Proteomes" id="UP000007305"/>
    </source>
</evidence>
<organism evidence="2 3">
    <name type="scientific">Zea mays</name>
    <name type="common">Maize</name>
    <dbReference type="NCBI Taxonomy" id="4577"/>
    <lineage>
        <taxon>Eukaryota</taxon>
        <taxon>Viridiplantae</taxon>
        <taxon>Streptophyta</taxon>
        <taxon>Embryophyta</taxon>
        <taxon>Tracheophyta</taxon>
        <taxon>Spermatophyta</taxon>
        <taxon>Magnoliopsida</taxon>
        <taxon>Liliopsida</taxon>
        <taxon>Poales</taxon>
        <taxon>Poaceae</taxon>
        <taxon>PACMAD clade</taxon>
        <taxon>Panicoideae</taxon>
        <taxon>Andropogonodae</taxon>
        <taxon>Andropogoneae</taxon>
        <taxon>Tripsacinae</taxon>
        <taxon>Zea</taxon>
    </lineage>
</organism>
<sequence>MWARLPGSSSSLFLRRKQTPARRARNNPHVARIGAESIARTTAAEFHADGAWFPDHKIVVPPPYPHLRDWALPSGEYKGQRPGRPVSIDWELDRALSISRVANAIACVLPSFVGGCRDGQAAHSVLDLCAAPGGWVRLSVNHAPDGAFVICVNLVPIRPIRGADSVAGD</sequence>
<dbReference type="InParanoid" id="A0A804RJH5"/>
<dbReference type="InterPro" id="IPR029063">
    <property type="entry name" value="SAM-dependent_MTases_sf"/>
</dbReference>
<dbReference type="GO" id="GO:0008168">
    <property type="term" value="F:methyltransferase activity"/>
    <property type="evidence" value="ECO:0007669"/>
    <property type="project" value="InterPro"/>
</dbReference>
<dbReference type="GO" id="GO:0032259">
    <property type="term" value="P:methylation"/>
    <property type="evidence" value="ECO:0007669"/>
    <property type="project" value="InterPro"/>
</dbReference>
<dbReference type="Gramene" id="Zm00001eb424210_T001">
    <property type="protein sequence ID" value="Zm00001eb424210_P001"/>
    <property type="gene ID" value="Zm00001eb424210"/>
</dbReference>
<name>A0A804RJH5_MAIZE</name>
<dbReference type="EnsemblPlants" id="Zm00001eb424210_T001">
    <property type="protein sequence ID" value="Zm00001eb424210_P001"/>
    <property type="gene ID" value="Zm00001eb424210"/>
</dbReference>
<dbReference type="Pfam" id="PF01728">
    <property type="entry name" value="FtsJ"/>
    <property type="match status" value="1"/>
</dbReference>
<evidence type="ECO:0000313" key="2">
    <source>
        <dbReference type="EnsemblPlants" id="Zm00001eb424210_P001"/>
    </source>
</evidence>
<reference evidence="2" key="3">
    <citation type="submission" date="2021-05" db="UniProtKB">
        <authorList>
            <consortium name="EnsemblPlants"/>
        </authorList>
    </citation>
    <scope>IDENTIFICATION</scope>
    <source>
        <strain evidence="2">cv. B73</strain>
    </source>
</reference>
<keyword evidence="3" id="KW-1185">Reference proteome</keyword>
<dbReference type="Gene3D" id="3.40.50.150">
    <property type="entry name" value="Vaccinia Virus protein VP39"/>
    <property type="match status" value="1"/>
</dbReference>
<evidence type="ECO:0000259" key="1">
    <source>
        <dbReference type="Pfam" id="PF01728"/>
    </source>
</evidence>
<dbReference type="InterPro" id="IPR002877">
    <property type="entry name" value="RNA_MeTrfase_FtsJ_dom"/>
</dbReference>
<protein>
    <recommendedName>
        <fullName evidence="1">Ribosomal RNA methyltransferase FtsJ domain-containing protein</fullName>
    </recommendedName>
</protein>
<reference evidence="3" key="1">
    <citation type="journal article" date="2009" name="Science">
        <title>The B73 maize genome: complexity, diversity, and dynamics.</title>
        <authorList>
            <person name="Schnable P.S."/>
            <person name="Ware D."/>
            <person name="Fulton R.S."/>
            <person name="Stein J.C."/>
            <person name="Wei F."/>
            <person name="Pasternak S."/>
            <person name="Liang C."/>
            <person name="Zhang J."/>
            <person name="Fulton L."/>
            <person name="Graves T.A."/>
            <person name="Minx P."/>
            <person name="Reily A.D."/>
            <person name="Courtney L."/>
            <person name="Kruchowski S.S."/>
            <person name="Tomlinson C."/>
            <person name="Strong C."/>
            <person name="Delehaunty K."/>
            <person name="Fronick C."/>
            <person name="Courtney B."/>
            <person name="Rock S.M."/>
            <person name="Belter E."/>
            <person name="Du F."/>
            <person name="Kim K."/>
            <person name="Abbott R.M."/>
            <person name="Cotton M."/>
            <person name="Levy A."/>
            <person name="Marchetto P."/>
            <person name="Ochoa K."/>
            <person name="Jackson S.M."/>
            <person name="Gillam B."/>
            <person name="Chen W."/>
            <person name="Yan L."/>
            <person name="Higginbotham J."/>
            <person name="Cardenas M."/>
            <person name="Waligorski J."/>
            <person name="Applebaum E."/>
            <person name="Phelps L."/>
            <person name="Falcone J."/>
            <person name="Kanchi K."/>
            <person name="Thane T."/>
            <person name="Scimone A."/>
            <person name="Thane N."/>
            <person name="Henke J."/>
            <person name="Wang T."/>
            <person name="Ruppert J."/>
            <person name="Shah N."/>
            <person name="Rotter K."/>
            <person name="Hodges J."/>
            <person name="Ingenthron E."/>
            <person name="Cordes M."/>
            <person name="Kohlberg S."/>
            <person name="Sgro J."/>
            <person name="Delgado B."/>
            <person name="Mead K."/>
            <person name="Chinwalla A."/>
            <person name="Leonard S."/>
            <person name="Crouse K."/>
            <person name="Collura K."/>
            <person name="Kudrna D."/>
            <person name="Currie J."/>
            <person name="He R."/>
            <person name="Angelova A."/>
            <person name="Rajasekar S."/>
            <person name="Mueller T."/>
            <person name="Lomeli R."/>
            <person name="Scara G."/>
            <person name="Ko A."/>
            <person name="Delaney K."/>
            <person name="Wissotski M."/>
            <person name="Lopez G."/>
            <person name="Campos D."/>
            <person name="Braidotti M."/>
            <person name="Ashley E."/>
            <person name="Golser W."/>
            <person name="Kim H."/>
            <person name="Lee S."/>
            <person name="Lin J."/>
            <person name="Dujmic Z."/>
            <person name="Kim W."/>
            <person name="Talag J."/>
            <person name="Zuccolo A."/>
            <person name="Fan C."/>
            <person name="Sebastian A."/>
            <person name="Kramer M."/>
            <person name="Spiegel L."/>
            <person name="Nascimento L."/>
            <person name="Zutavern T."/>
            <person name="Miller B."/>
            <person name="Ambroise C."/>
            <person name="Muller S."/>
            <person name="Spooner W."/>
            <person name="Narechania A."/>
            <person name="Ren L."/>
            <person name="Wei S."/>
            <person name="Kumari S."/>
            <person name="Faga B."/>
            <person name="Levy M.J."/>
            <person name="McMahan L."/>
            <person name="Van Buren P."/>
            <person name="Vaughn M.W."/>
            <person name="Ying K."/>
            <person name="Yeh C.-T."/>
            <person name="Emrich S.J."/>
            <person name="Jia Y."/>
            <person name="Kalyanaraman A."/>
            <person name="Hsia A.-P."/>
            <person name="Barbazuk W.B."/>
            <person name="Baucom R.S."/>
            <person name="Brutnell T.P."/>
            <person name="Carpita N.C."/>
            <person name="Chaparro C."/>
            <person name="Chia J.-M."/>
            <person name="Deragon J.-M."/>
            <person name="Estill J.C."/>
            <person name="Fu Y."/>
            <person name="Jeddeloh J.A."/>
            <person name="Han Y."/>
            <person name="Lee H."/>
            <person name="Li P."/>
            <person name="Lisch D.R."/>
            <person name="Liu S."/>
            <person name="Liu Z."/>
            <person name="Nagel D.H."/>
            <person name="McCann M.C."/>
            <person name="SanMiguel P."/>
            <person name="Myers A.M."/>
            <person name="Nettleton D."/>
            <person name="Nguyen J."/>
            <person name="Penning B.W."/>
            <person name="Ponnala L."/>
            <person name="Schneider K.L."/>
            <person name="Schwartz D.C."/>
            <person name="Sharma A."/>
            <person name="Soderlund C."/>
            <person name="Springer N.M."/>
            <person name="Sun Q."/>
            <person name="Wang H."/>
            <person name="Waterman M."/>
            <person name="Westerman R."/>
            <person name="Wolfgruber T.K."/>
            <person name="Yang L."/>
            <person name="Yu Y."/>
            <person name="Zhang L."/>
            <person name="Zhou S."/>
            <person name="Zhu Q."/>
            <person name="Bennetzen J.L."/>
            <person name="Dawe R.K."/>
            <person name="Jiang J."/>
            <person name="Jiang N."/>
            <person name="Presting G.G."/>
            <person name="Wessler S.R."/>
            <person name="Aluru S."/>
            <person name="Martienssen R.A."/>
            <person name="Clifton S.W."/>
            <person name="McCombie W.R."/>
            <person name="Wing R.A."/>
            <person name="Wilson R.K."/>
        </authorList>
    </citation>
    <scope>NUCLEOTIDE SEQUENCE [LARGE SCALE GENOMIC DNA]</scope>
    <source>
        <strain evidence="3">cv. B73</strain>
    </source>
</reference>
<dbReference type="Proteomes" id="UP000007305">
    <property type="component" value="Chromosome 10"/>
</dbReference>
<reference evidence="2" key="2">
    <citation type="submission" date="2019-07" db="EMBL/GenBank/DDBJ databases">
        <authorList>
            <person name="Seetharam A."/>
            <person name="Woodhouse M."/>
            <person name="Cannon E."/>
        </authorList>
    </citation>
    <scope>NUCLEOTIDE SEQUENCE [LARGE SCALE GENOMIC DNA]</scope>
    <source>
        <strain evidence="2">cv. B73</strain>
    </source>
</reference>
<accession>A0A804RJH5</accession>
<dbReference type="AlphaFoldDB" id="A0A804RJH5"/>
<proteinExistence type="predicted"/>